<keyword evidence="2" id="KW-1185">Reference proteome</keyword>
<dbReference type="RefSeq" id="WP_172232918.1">
    <property type="nucleotide sequence ID" value="NZ_CP035946.1"/>
</dbReference>
<protein>
    <recommendedName>
        <fullName evidence="3">CopG family transcriptional regulator</fullName>
    </recommendedName>
</protein>
<accession>A0ABS7WVH6</accession>
<evidence type="ECO:0000313" key="2">
    <source>
        <dbReference type="Proteomes" id="UP000786183"/>
    </source>
</evidence>
<proteinExistence type="predicted"/>
<dbReference type="EMBL" id="JACGBB010000021">
    <property type="protein sequence ID" value="MBZ7987965.1"/>
    <property type="molecule type" value="Genomic_DNA"/>
</dbReference>
<comment type="caution">
    <text evidence="1">The sequence shown here is derived from an EMBL/GenBank/DDBJ whole genome shotgun (WGS) entry which is preliminary data.</text>
</comment>
<reference evidence="1 2" key="1">
    <citation type="submission" date="2020-07" db="EMBL/GenBank/DDBJ databases">
        <title>Transfer of Campylobacter canadensis to the novel genus Avispirillum gen. nov., that also includes two novel species recovered from migratory waterfowl: Avispirillum anseris sp. nov. and Avispirillum brantae sp. nov.</title>
        <authorList>
            <person name="Miller W.G."/>
            <person name="Chapman M.H."/>
            <person name="Yee E."/>
            <person name="Inglis G.D."/>
        </authorList>
    </citation>
    <scope>NUCLEOTIDE SEQUENCE [LARGE SCALE GENOMIC DNA]</scope>
    <source>
        <strain evidence="1 2">L283</strain>
    </source>
</reference>
<organism evidence="1 2">
    <name type="scientific">Campylobacter canadensis</name>
    <dbReference type="NCBI Taxonomy" id="449520"/>
    <lineage>
        <taxon>Bacteria</taxon>
        <taxon>Pseudomonadati</taxon>
        <taxon>Campylobacterota</taxon>
        <taxon>Epsilonproteobacteria</taxon>
        <taxon>Campylobacterales</taxon>
        <taxon>Campylobacteraceae</taxon>
        <taxon>Campylobacter</taxon>
    </lineage>
</organism>
<sequence length="68" mass="7936">MGFKKLNENDFVNAARGETSSIDINTKRKKSILIHLTEEEVAELTQEAARFRMSRSAYIRFKLFVKEK</sequence>
<dbReference type="Proteomes" id="UP000786183">
    <property type="component" value="Unassembled WGS sequence"/>
</dbReference>
<name>A0ABS7WVH6_9BACT</name>
<gene>
    <name evidence="1" type="ORF">AVCANL283_07645</name>
</gene>
<evidence type="ECO:0000313" key="1">
    <source>
        <dbReference type="EMBL" id="MBZ7987965.1"/>
    </source>
</evidence>
<evidence type="ECO:0008006" key="3">
    <source>
        <dbReference type="Google" id="ProtNLM"/>
    </source>
</evidence>